<evidence type="ECO:0000256" key="2">
    <source>
        <dbReference type="ARBA" id="ARBA00022688"/>
    </source>
</evidence>
<proteinExistence type="inferred from homology"/>
<feature type="binding site" evidence="8">
    <location>
        <position position="64"/>
    </location>
    <ligand>
        <name>Fe cation</name>
        <dbReference type="ChEBI" id="CHEBI:24875"/>
        <label>1</label>
    </ligand>
</feature>
<comment type="catalytic activity">
    <reaction evidence="8">
        <text>a 5-methoxy-2-methyl-3-(all-trans-polyprenyl)benzene-1,4-diol + AH2 + O2 = a 3-demethylubiquinol + A + H2O</text>
        <dbReference type="Rhea" id="RHEA:50908"/>
        <dbReference type="Rhea" id="RHEA-COMP:10859"/>
        <dbReference type="Rhea" id="RHEA-COMP:10914"/>
        <dbReference type="ChEBI" id="CHEBI:13193"/>
        <dbReference type="ChEBI" id="CHEBI:15377"/>
        <dbReference type="ChEBI" id="CHEBI:15379"/>
        <dbReference type="ChEBI" id="CHEBI:17499"/>
        <dbReference type="ChEBI" id="CHEBI:84167"/>
        <dbReference type="ChEBI" id="CHEBI:84422"/>
        <dbReference type="EC" id="1.14.99.60"/>
    </reaction>
</comment>
<name>A0A9X2RJ54_9PROT</name>
<evidence type="ECO:0000313" key="10">
    <source>
        <dbReference type="Proteomes" id="UP001142610"/>
    </source>
</evidence>
<accession>A0A9X2RJ54</accession>
<feature type="binding site" evidence="8">
    <location>
        <position position="113"/>
    </location>
    <ligand>
        <name>Fe cation</name>
        <dbReference type="ChEBI" id="CHEBI:24875"/>
        <label>2</label>
    </ligand>
</feature>
<feature type="binding site" evidence="8">
    <location>
        <position position="61"/>
    </location>
    <ligand>
        <name>Fe cation</name>
        <dbReference type="ChEBI" id="CHEBI:24875"/>
        <label>1</label>
    </ligand>
</feature>
<keyword evidence="4 8" id="KW-0560">Oxidoreductase</keyword>
<keyword evidence="10" id="KW-1185">Reference proteome</keyword>
<keyword evidence="7 8" id="KW-0472">Membrane</keyword>
<keyword evidence="6 8" id="KW-0503">Monooxygenase</keyword>
<dbReference type="PANTHER" id="PTHR11237:SF4">
    <property type="entry name" value="5-DEMETHOXYUBIQUINONE HYDROXYLASE, MITOCHONDRIAL"/>
    <property type="match status" value="1"/>
</dbReference>
<dbReference type="SUPFAM" id="SSF47240">
    <property type="entry name" value="Ferritin-like"/>
    <property type="match status" value="1"/>
</dbReference>
<dbReference type="InterPro" id="IPR012347">
    <property type="entry name" value="Ferritin-like"/>
</dbReference>
<feature type="binding site" evidence="8">
    <location>
        <position position="146"/>
    </location>
    <ligand>
        <name>Fe cation</name>
        <dbReference type="ChEBI" id="CHEBI:24875"/>
        <label>2</label>
    </ligand>
</feature>
<dbReference type="Gene3D" id="1.20.1260.10">
    <property type="match status" value="1"/>
</dbReference>
<dbReference type="EC" id="1.14.99.60" evidence="8"/>
<evidence type="ECO:0000256" key="7">
    <source>
        <dbReference type="ARBA" id="ARBA00023136"/>
    </source>
</evidence>
<keyword evidence="3 8" id="KW-0479">Metal-binding</keyword>
<reference evidence="9" key="1">
    <citation type="submission" date="2022-07" db="EMBL/GenBank/DDBJ databases">
        <title>Parvularcula maris sp. nov., an algicidal bacterium isolated from seawater.</title>
        <authorList>
            <person name="Li F."/>
        </authorList>
    </citation>
    <scope>NUCLEOTIDE SEQUENCE</scope>
    <source>
        <strain evidence="9">BGMRC 0090</strain>
    </source>
</reference>
<dbReference type="GO" id="GO:0008682">
    <property type="term" value="F:3-demethoxyubiquinol 3-hydroxylase activity"/>
    <property type="evidence" value="ECO:0007669"/>
    <property type="project" value="UniProtKB-EC"/>
</dbReference>
<dbReference type="Proteomes" id="UP001142610">
    <property type="component" value="Unassembled WGS sequence"/>
</dbReference>
<dbReference type="Pfam" id="PF03232">
    <property type="entry name" value="COQ7"/>
    <property type="match status" value="1"/>
</dbReference>
<dbReference type="InterPro" id="IPR011566">
    <property type="entry name" value="Ubq_synth_Coq7"/>
</dbReference>
<sequence>MTSKLPALPLQAKPRTEAMLRVDHAGEYGAVQIYRGQRAVFERLPHKRRVTELLTEMEDGEKKHLEAFDRLLTERGARPTLFAPLWNAAGFALGAGTALMGEKAAMACTTAVESVIEGHYQDQVDELEGAGEDELRATFAEFREDELGHHDTAIAEGAEEAFGYGLLRRVIEAGCRAAIRVSEKV</sequence>
<evidence type="ECO:0000256" key="4">
    <source>
        <dbReference type="ARBA" id="ARBA00023002"/>
    </source>
</evidence>
<dbReference type="GO" id="GO:0006744">
    <property type="term" value="P:ubiquinone biosynthetic process"/>
    <property type="evidence" value="ECO:0007669"/>
    <property type="project" value="UniProtKB-UniRule"/>
</dbReference>
<protein>
    <recommendedName>
        <fullName evidence="8">3-demethoxyubiquinol 3-hydroxylase</fullName>
        <shortName evidence="8">DMQ hydroxylase</shortName>
        <ecNumber evidence="8">1.14.99.60</ecNumber>
    </recommendedName>
    <alternativeName>
        <fullName evidence="8">2-nonaprenyl-3-methyl-6-methoxy-1,4-benzoquinol hydroxylase</fullName>
    </alternativeName>
</protein>
<dbReference type="AlphaFoldDB" id="A0A9X2RJ54"/>
<keyword evidence="2 8" id="KW-0831">Ubiquinone biosynthesis</keyword>
<evidence type="ECO:0000256" key="3">
    <source>
        <dbReference type="ARBA" id="ARBA00022723"/>
    </source>
</evidence>
<organism evidence="9 10">
    <name type="scientific">Parvularcula maris</name>
    <dbReference type="NCBI Taxonomy" id="2965077"/>
    <lineage>
        <taxon>Bacteria</taxon>
        <taxon>Pseudomonadati</taxon>
        <taxon>Pseudomonadota</taxon>
        <taxon>Alphaproteobacteria</taxon>
        <taxon>Parvularculales</taxon>
        <taxon>Parvularculaceae</taxon>
        <taxon>Parvularcula</taxon>
    </lineage>
</organism>
<feature type="binding site" evidence="8">
    <location>
        <position position="146"/>
    </location>
    <ligand>
        <name>Fe cation</name>
        <dbReference type="ChEBI" id="CHEBI:24875"/>
        <label>1</label>
    </ligand>
</feature>
<comment type="cofactor">
    <cofactor evidence="8">
        <name>Fe cation</name>
        <dbReference type="ChEBI" id="CHEBI:24875"/>
    </cofactor>
    <text evidence="8">Binds 2 iron ions per subunit.</text>
</comment>
<evidence type="ECO:0000256" key="1">
    <source>
        <dbReference type="ARBA" id="ARBA00004749"/>
    </source>
</evidence>
<comment type="caution">
    <text evidence="9">The sequence shown here is derived from an EMBL/GenBank/DDBJ whole genome shotgun (WGS) entry which is preliminary data.</text>
</comment>
<dbReference type="CDD" id="cd01042">
    <property type="entry name" value="DMQH"/>
    <property type="match status" value="1"/>
</dbReference>
<dbReference type="InterPro" id="IPR009078">
    <property type="entry name" value="Ferritin-like_SF"/>
</dbReference>
<dbReference type="EMBL" id="JANIBC010000001">
    <property type="protein sequence ID" value="MCQ8184323.1"/>
    <property type="molecule type" value="Genomic_DNA"/>
</dbReference>
<evidence type="ECO:0000256" key="8">
    <source>
        <dbReference type="HAMAP-Rule" id="MF_01658"/>
    </source>
</evidence>
<feature type="binding site" evidence="8">
    <location>
        <position position="149"/>
    </location>
    <ligand>
        <name>Fe cation</name>
        <dbReference type="ChEBI" id="CHEBI:24875"/>
        <label>2</label>
    </ligand>
</feature>
<gene>
    <name evidence="8" type="primary">coq7</name>
    <name evidence="9" type="ORF">NOG11_02885</name>
</gene>
<comment type="pathway">
    <text evidence="1 8">Cofactor biosynthesis; ubiquinone biosynthesis.</text>
</comment>
<keyword evidence="5 8" id="KW-0408">Iron</keyword>
<feature type="binding site" evidence="8">
    <location>
        <position position="61"/>
    </location>
    <ligand>
        <name>Fe cation</name>
        <dbReference type="ChEBI" id="CHEBI:24875"/>
        <label>2</label>
    </ligand>
</feature>
<dbReference type="HAMAP" id="MF_01658">
    <property type="entry name" value="COQ7"/>
    <property type="match status" value="1"/>
</dbReference>
<dbReference type="PANTHER" id="PTHR11237">
    <property type="entry name" value="COENZYME Q10 BIOSYNTHESIS PROTEIN 7"/>
    <property type="match status" value="1"/>
</dbReference>
<keyword evidence="8" id="KW-1003">Cell membrane</keyword>
<dbReference type="GO" id="GO:0005886">
    <property type="term" value="C:plasma membrane"/>
    <property type="evidence" value="ECO:0007669"/>
    <property type="project" value="UniProtKB-SubCell"/>
</dbReference>
<dbReference type="GO" id="GO:0046872">
    <property type="term" value="F:metal ion binding"/>
    <property type="evidence" value="ECO:0007669"/>
    <property type="project" value="UniProtKB-KW"/>
</dbReference>
<dbReference type="RefSeq" id="WP_256618128.1">
    <property type="nucleotide sequence ID" value="NZ_JANIBC010000001.1"/>
</dbReference>
<comment type="function">
    <text evidence="8">Catalyzes the hydroxylation of 2-nonaprenyl-3-methyl-6-methoxy-1,4-benzoquinol during ubiquinone biosynthesis.</text>
</comment>
<evidence type="ECO:0000313" key="9">
    <source>
        <dbReference type="EMBL" id="MCQ8184323.1"/>
    </source>
</evidence>
<evidence type="ECO:0000256" key="6">
    <source>
        <dbReference type="ARBA" id="ARBA00023033"/>
    </source>
</evidence>
<comment type="similarity">
    <text evidence="8">Belongs to the COQ7 family.</text>
</comment>
<evidence type="ECO:0000256" key="5">
    <source>
        <dbReference type="ARBA" id="ARBA00023004"/>
    </source>
</evidence>
<feature type="binding site" evidence="8">
    <location>
        <position position="27"/>
    </location>
    <ligand>
        <name>Fe cation</name>
        <dbReference type="ChEBI" id="CHEBI:24875"/>
        <label>1</label>
    </ligand>
</feature>
<comment type="subcellular location">
    <subcellularLocation>
        <location evidence="8">Cell membrane</location>
        <topology evidence="8">Peripheral membrane protein</topology>
    </subcellularLocation>
</comment>